<dbReference type="OrthoDB" id="1957909at2"/>
<reference evidence="1 2" key="1">
    <citation type="submission" date="2016-08" db="EMBL/GenBank/DDBJ databases">
        <title>Genome of Bacillus solimangrovi GH2-4.</title>
        <authorList>
            <person name="Lim S."/>
            <person name="Kim B.-C."/>
        </authorList>
    </citation>
    <scope>NUCLEOTIDE SEQUENCE [LARGE SCALE GENOMIC DNA]</scope>
    <source>
        <strain evidence="1 2">GH2-4</strain>
    </source>
</reference>
<dbReference type="AlphaFoldDB" id="A0A1E5LK63"/>
<dbReference type="PIRSF" id="PIRSF021435">
    <property type="entry name" value="SpoIIIAB"/>
    <property type="match status" value="1"/>
</dbReference>
<evidence type="ECO:0000313" key="1">
    <source>
        <dbReference type="EMBL" id="OEH94482.1"/>
    </source>
</evidence>
<dbReference type="InterPro" id="IPR014198">
    <property type="entry name" value="Spore_III_AB"/>
</dbReference>
<keyword evidence="2" id="KW-1185">Reference proteome</keyword>
<accession>A0A1E5LK63</accession>
<dbReference type="RefSeq" id="WP_069715416.1">
    <property type="nucleotide sequence ID" value="NZ_MJEH01000001.1"/>
</dbReference>
<dbReference type="STRING" id="1305675.BFG57_07345"/>
<comment type="caution">
    <text evidence="1">The sequence shown here is derived from an EMBL/GenBank/DDBJ whole genome shotgun (WGS) entry which is preliminary data.</text>
</comment>
<name>A0A1E5LK63_9BACI</name>
<sequence length="172" mass="20202">MIKIIGALTILLCSTWVGFETARRLSERPRQLRQLKAALQALEAEIMFGHLPVAEACIRIANQTPKPFKWFFDRFAKRLQEEETASLQEVWIYSLKEVWRMTALTDSEFEILRQFGETLGKHDKLSQKKHIQLALVHLEREEEEARVRQQKYEKMVKSLCFLMGLLLVILLM</sequence>
<dbReference type="NCBIfam" id="TIGR02833">
    <property type="entry name" value="spore_III_AB"/>
    <property type="match status" value="1"/>
</dbReference>
<dbReference type="Pfam" id="PF09548">
    <property type="entry name" value="Spore_III_AB"/>
    <property type="match status" value="1"/>
</dbReference>
<proteinExistence type="predicted"/>
<dbReference type="EMBL" id="MJEH01000001">
    <property type="protein sequence ID" value="OEH94482.1"/>
    <property type="molecule type" value="Genomic_DNA"/>
</dbReference>
<protein>
    <submittedName>
        <fullName evidence="1">Stage III sporulation protein SpoAB</fullName>
    </submittedName>
</protein>
<gene>
    <name evidence="1" type="ORF">BFG57_07345</name>
</gene>
<organism evidence="1 2">
    <name type="scientific">Bacillus solimangrovi</name>
    <dbReference type="NCBI Taxonomy" id="1305675"/>
    <lineage>
        <taxon>Bacteria</taxon>
        <taxon>Bacillati</taxon>
        <taxon>Bacillota</taxon>
        <taxon>Bacilli</taxon>
        <taxon>Bacillales</taxon>
        <taxon>Bacillaceae</taxon>
        <taxon>Bacillus</taxon>
    </lineage>
</organism>
<evidence type="ECO:0000313" key="2">
    <source>
        <dbReference type="Proteomes" id="UP000095209"/>
    </source>
</evidence>
<dbReference type="Proteomes" id="UP000095209">
    <property type="component" value="Unassembled WGS sequence"/>
</dbReference>